<comment type="subcellular location">
    <subcellularLocation>
        <location evidence="1">Cell membrane</location>
        <topology evidence="1">Multi-pass membrane protein</topology>
    </subcellularLocation>
</comment>
<dbReference type="GO" id="GO:0044874">
    <property type="term" value="P:lipoprotein localization to outer membrane"/>
    <property type="evidence" value="ECO:0007669"/>
    <property type="project" value="TreeGrafter"/>
</dbReference>
<evidence type="ECO:0000256" key="3">
    <source>
        <dbReference type="ARBA" id="ARBA00022475"/>
    </source>
</evidence>
<keyword evidence="6 7" id="KW-0472">Membrane</keyword>
<evidence type="ECO:0000313" key="9">
    <source>
        <dbReference type="EMBL" id="NYA71431.1"/>
    </source>
</evidence>
<evidence type="ECO:0000256" key="4">
    <source>
        <dbReference type="ARBA" id="ARBA00022692"/>
    </source>
</evidence>
<evidence type="ECO:0000256" key="6">
    <source>
        <dbReference type="ARBA" id="ARBA00023136"/>
    </source>
</evidence>
<protein>
    <submittedName>
        <fullName evidence="9">ABC transporter permease</fullName>
    </submittedName>
</protein>
<dbReference type="InterPro" id="IPR003838">
    <property type="entry name" value="ABC3_permease_C"/>
</dbReference>
<organism evidence="9 10">
    <name type="scientific">Flavobacterium agri</name>
    <dbReference type="NCBI Taxonomy" id="2743471"/>
    <lineage>
        <taxon>Bacteria</taxon>
        <taxon>Pseudomonadati</taxon>
        <taxon>Bacteroidota</taxon>
        <taxon>Flavobacteriia</taxon>
        <taxon>Flavobacteriales</taxon>
        <taxon>Flavobacteriaceae</taxon>
        <taxon>Flavobacterium</taxon>
    </lineage>
</organism>
<dbReference type="EMBL" id="JACBJI010000004">
    <property type="protein sequence ID" value="NYA71431.1"/>
    <property type="molecule type" value="Genomic_DNA"/>
</dbReference>
<keyword evidence="3" id="KW-1003">Cell membrane</keyword>
<dbReference type="RefSeq" id="WP_176006237.1">
    <property type="nucleotide sequence ID" value="NZ_JABWMI010000011.1"/>
</dbReference>
<feature type="transmembrane region" description="Helical" evidence="7">
    <location>
        <begin position="327"/>
        <end position="346"/>
    </location>
</feature>
<keyword evidence="5 7" id="KW-1133">Transmembrane helix</keyword>
<keyword evidence="10" id="KW-1185">Reference proteome</keyword>
<accession>A0A7Y9C5L8</accession>
<evidence type="ECO:0000313" key="10">
    <source>
        <dbReference type="Proteomes" id="UP000535020"/>
    </source>
</evidence>
<comment type="caution">
    <text evidence="9">The sequence shown here is derived from an EMBL/GenBank/DDBJ whole genome shotgun (WGS) entry which is preliminary data.</text>
</comment>
<dbReference type="AlphaFoldDB" id="A0A7Y9C5L8"/>
<feature type="transmembrane region" description="Helical" evidence="7">
    <location>
        <begin position="366"/>
        <end position="388"/>
    </location>
</feature>
<gene>
    <name evidence="9" type="ORF">HZF10_10895</name>
</gene>
<dbReference type="Pfam" id="PF02687">
    <property type="entry name" value="FtsX"/>
    <property type="match status" value="1"/>
</dbReference>
<evidence type="ECO:0000256" key="2">
    <source>
        <dbReference type="ARBA" id="ARBA00005236"/>
    </source>
</evidence>
<comment type="similarity">
    <text evidence="2">Belongs to the ABC-4 integral membrane protein family. LolC/E subfamily.</text>
</comment>
<dbReference type="PANTHER" id="PTHR30489">
    <property type="entry name" value="LIPOPROTEIN-RELEASING SYSTEM TRANSMEMBRANE PROTEIN LOLE"/>
    <property type="match status" value="1"/>
</dbReference>
<evidence type="ECO:0000256" key="1">
    <source>
        <dbReference type="ARBA" id="ARBA00004651"/>
    </source>
</evidence>
<keyword evidence="4 7" id="KW-0812">Transmembrane</keyword>
<name>A0A7Y9C5L8_9FLAO</name>
<evidence type="ECO:0000256" key="7">
    <source>
        <dbReference type="SAM" id="Phobius"/>
    </source>
</evidence>
<dbReference type="GO" id="GO:0098797">
    <property type="term" value="C:plasma membrane protein complex"/>
    <property type="evidence" value="ECO:0007669"/>
    <property type="project" value="TreeGrafter"/>
</dbReference>
<evidence type="ECO:0000259" key="8">
    <source>
        <dbReference type="Pfam" id="PF02687"/>
    </source>
</evidence>
<dbReference type="PANTHER" id="PTHR30489:SF0">
    <property type="entry name" value="LIPOPROTEIN-RELEASING SYSTEM TRANSMEMBRANE PROTEIN LOLE"/>
    <property type="match status" value="1"/>
</dbReference>
<evidence type="ECO:0000256" key="5">
    <source>
        <dbReference type="ARBA" id="ARBA00022989"/>
    </source>
</evidence>
<feature type="transmembrane region" description="Helical" evidence="7">
    <location>
        <begin position="21"/>
        <end position="46"/>
    </location>
</feature>
<sequence length="398" mass="43577">MNFPLYIAKRYLRTASKNNAINLINGIASISIVVGAAALFVVLSVFSGLKDFSLSFSNDFDPDLKALPKTGKVFTVTPAQAAKLQKIEGVKMISKVIEERVLFVFDGKEQVAYLKGVDSLFGQVNSVNKTIFQGQWLEPNTTQVVVGYGISQKLSLGLLDFNNPFEVYMPKPGKGDIENPDEAFTKAVLAPVGIYAISEELDSKYVFADLRLAQILLNYQIDQVSAVEFKLDANADVDDVCEEAAKILPGIQIKTRAELNESLYKMLNSENLVVYLIFTLVVIMALFSLAGALIVMIIEKKGNLKTLTALGVEVNGLRKIFLLQGSLLSLFAGIFGLALGSIVVLLQQHFKLIMITPTLAYPVVFTFQNIAIVTLTIFGFGFLASLIASSRVHKTLEE</sequence>
<proteinExistence type="inferred from homology"/>
<dbReference type="Proteomes" id="UP000535020">
    <property type="component" value="Unassembled WGS sequence"/>
</dbReference>
<reference evidence="9 10" key="1">
    <citation type="submission" date="2020-07" db="EMBL/GenBank/DDBJ databases">
        <authorList>
            <person name="Sun Q."/>
        </authorList>
    </citation>
    <scope>NUCLEOTIDE SEQUENCE [LARGE SCALE GENOMIC DNA]</scope>
    <source>
        <strain evidence="9 10">MAH-1</strain>
    </source>
</reference>
<feature type="transmembrane region" description="Helical" evidence="7">
    <location>
        <begin position="272"/>
        <end position="298"/>
    </location>
</feature>
<dbReference type="InterPro" id="IPR051447">
    <property type="entry name" value="Lipoprotein-release_system"/>
</dbReference>
<feature type="domain" description="ABC3 transporter permease C-terminal" evidence="8">
    <location>
        <begin position="276"/>
        <end position="393"/>
    </location>
</feature>